<dbReference type="InterPro" id="IPR011008">
    <property type="entry name" value="Dimeric_a/b-barrel"/>
</dbReference>
<protein>
    <submittedName>
        <fullName evidence="2">DUF1330 domain-containing protein</fullName>
    </submittedName>
</protein>
<dbReference type="OrthoDB" id="8909581at2"/>
<dbReference type="PANTHER" id="PTHR40257:SF1">
    <property type="entry name" value="DUF1330 DOMAIN-CONTAINING PROTEIN"/>
    <property type="match status" value="1"/>
</dbReference>
<dbReference type="SUPFAM" id="SSF54909">
    <property type="entry name" value="Dimeric alpha+beta barrel"/>
    <property type="match status" value="1"/>
</dbReference>
<dbReference type="Gene3D" id="3.30.70.100">
    <property type="match status" value="1"/>
</dbReference>
<dbReference type="EMBL" id="QEXV01000001">
    <property type="protein sequence ID" value="PWE18209.1"/>
    <property type="molecule type" value="Genomic_DNA"/>
</dbReference>
<organism evidence="2 3">
    <name type="scientific">Marinicauda salina</name>
    <dbReference type="NCBI Taxonomy" id="2135793"/>
    <lineage>
        <taxon>Bacteria</taxon>
        <taxon>Pseudomonadati</taxon>
        <taxon>Pseudomonadota</taxon>
        <taxon>Alphaproteobacteria</taxon>
        <taxon>Maricaulales</taxon>
        <taxon>Maricaulaceae</taxon>
        <taxon>Marinicauda</taxon>
    </lineage>
</organism>
<comment type="caution">
    <text evidence="2">The sequence shown here is derived from an EMBL/GenBank/DDBJ whole genome shotgun (WGS) entry which is preliminary data.</text>
</comment>
<evidence type="ECO:0000313" key="2">
    <source>
        <dbReference type="EMBL" id="PWE18209.1"/>
    </source>
</evidence>
<dbReference type="RefSeq" id="WP_109251483.1">
    <property type="nucleotide sequence ID" value="NZ_QEXV01000001.1"/>
</dbReference>
<reference evidence="3" key="1">
    <citation type="submission" date="2018-05" db="EMBL/GenBank/DDBJ databases">
        <authorList>
            <person name="Liu B.-T."/>
        </authorList>
    </citation>
    <scope>NUCLEOTIDE SEQUENCE [LARGE SCALE GENOMIC DNA]</scope>
    <source>
        <strain evidence="3">WD6-1</strain>
    </source>
</reference>
<feature type="domain" description="DUF1330" evidence="1">
    <location>
        <begin position="46"/>
        <end position="126"/>
    </location>
</feature>
<dbReference type="Pfam" id="PF07045">
    <property type="entry name" value="DUF1330"/>
    <property type="match status" value="1"/>
</dbReference>
<gene>
    <name evidence="2" type="ORF">DDZ18_00950</name>
</gene>
<dbReference type="AlphaFoldDB" id="A0A2U2BW52"/>
<dbReference type="PANTHER" id="PTHR40257">
    <property type="match status" value="1"/>
</dbReference>
<dbReference type="Proteomes" id="UP000245168">
    <property type="component" value="Unassembled WGS sequence"/>
</dbReference>
<proteinExistence type="predicted"/>
<name>A0A2U2BW52_9PROT</name>
<dbReference type="InterPro" id="IPR010753">
    <property type="entry name" value="DUF1330"/>
</dbReference>
<evidence type="ECO:0000259" key="1">
    <source>
        <dbReference type="Pfam" id="PF07045"/>
    </source>
</evidence>
<accession>A0A2U2BW52</accession>
<keyword evidence="3" id="KW-1185">Reference proteome</keyword>
<sequence>MSHIDPDRAAFEAFKALPRDEPVEMLNLIRLRERAAYPDGREATGLEAYKAYGEQSGPIFRRVGGRIVWRGRPRLVLIGPSDEAWDLAFVAAYPSAAAFLEMVADPTYQSDAVPHRQAAVADSRLIRHAPLEASDRFA</sequence>
<evidence type="ECO:0000313" key="3">
    <source>
        <dbReference type="Proteomes" id="UP000245168"/>
    </source>
</evidence>